<protein>
    <submittedName>
        <fullName evidence="1">Uncharacterized protein</fullName>
    </submittedName>
</protein>
<evidence type="ECO:0000313" key="2">
    <source>
        <dbReference type="Proteomes" id="UP001631957"/>
    </source>
</evidence>
<accession>A0ABW9IB54</accession>
<feature type="non-terminal residue" evidence="1">
    <location>
        <position position="1"/>
    </location>
</feature>
<dbReference type="Proteomes" id="UP001631957">
    <property type="component" value="Unassembled WGS sequence"/>
</dbReference>
<dbReference type="EMBL" id="JBJVNI010000239">
    <property type="protein sequence ID" value="MFM9616217.1"/>
    <property type="molecule type" value="Genomic_DNA"/>
</dbReference>
<gene>
    <name evidence="1" type="ORF">ACKI18_47530</name>
</gene>
<proteinExistence type="predicted"/>
<dbReference type="RefSeq" id="WP_409134943.1">
    <property type="nucleotide sequence ID" value="NZ_JBJVNI010000239.1"/>
</dbReference>
<keyword evidence="2" id="KW-1185">Reference proteome</keyword>
<feature type="non-terminal residue" evidence="1">
    <location>
        <position position="91"/>
    </location>
</feature>
<reference evidence="1 2" key="1">
    <citation type="submission" date="2024-12" db="EMBL/GenBank/DDBJ databases">
        <title>Forecasting of Potato common scab and diversities of Pathogenic streptomyces spp. in china.</title>
        <authorList>
            <person name="Handique U."/>
            <person name="Wu J."/>
        </authorList>
    </citation>
    <scope>NUCLEOTIDE SEQUENCE [LARGE SCALE GENOMIC DNA]</scope>
    <source>
        <strain evidence="1 2">ZRIMU1530</strain>
    </source>
</reference>
<evidence type="ECO:0000313" key="1">
    <source>
        <dbReference type="EMBL" id="MFM9616217.1"/>
    </source>
</evidence>
<comment type="caution">
    <text evidence="1">The sequence shown here is derived from an EMBL/GenBank/DDBJ whole genome shotgun (WGS) entry which is preliminary data.</text>
</comment>
<name>A0ABW9IB54_9ACTN</name>
<sequence length="91" mass="10811">DYLELYYTPNIAKTNIRNARDEFFRLANDFTANNSSAKKTNSSHPPITKLSLSDFTNDHAFSWQFRRDVQEHIWYVSNNQFLGEDHRKLLE</sequence>
<organism evidence="1 2">
    <name type="scientific">Streptomyces niveiscabiei</name>
    <dbReference type="NCBI Taxonomy" id="164115"/>
    <lineage>
        <taxon>Bacteria</taxon>
        <taxon>Bacillati</taxon>
        <taxon>Actinomycetota</taxon>
        <taxon>Actinomycetes</taxon>
        <taxon>Kitasatosporales</taxon>
        <taxon>Streptomycetaceae</taxon>
        <taxon>Streptomyces</taxon>
    </lineage>
</organism>